<feature type="compositionally biased region" description="Polar residues" evidence="1">
    <location>
        <begin position="1"/>
        <end position="12"/>
    </location>
</feature>
<dbReference type="Proteomes" id="UP000436468">
    <property type="component" value="Unassembled WGS sequence"/>
</dbReference>
<evidence type="ECO:0000256" key="1">
    <source>
        <dbReference type="SAM" id="MobiDB-lite"/>
    </source>
</evidence>
<reference evidence="2 3" key="1">
    <citation type="submission" date="2019-12" db="EMBL/GenBank/DDBJ databases">
        <title>Draft genome sequences Bradyrhizobium cajani AMBPC1010, Bradyrhizobium pachyrhizi AMBPC1040 and Bradyrhizobium yuanmingense ALSPC3051, three plant growth promoting strains isolated from nodules of Cajanus cajan L. in Dominican Republic.</title>
        <authorList>
            <person name="Flores-Felix J.D."/>
            <person name="Araujo J."/>
            <person name="Diaz-Alcantara C."/>
            <person name="Gonzalez-Andres F."/>
            <person name="Velazquez E."/>
        </authorList>
    </citation>
    <scope>NUCLEOTIDE SEQUENCE [LARGE SCALE GENOMIC DNA]</scope>
    <source>
        <strain evidence="2 3">1040</strain>
    </source>
</reference>
<organism evidence="2 3">
    <name type="scientific">Bradyrhizobium pachyrhizi</name>
    <dbReference type="NCBI Taxonomy" id="280333"/>
    <lineage>
        <taxon>Bacteria</taxon>
        <taxon>Pseudomonadati</taxon>
        <taxon>Pseudomonadota</taxon>
        <taxon>Alphaproteobacteria</taxon>
        <taxon>Hyphomicrobiales</taxon>
        <taxon>Nitrobacteraceae</taxon>
        <taxon>Bradyrhizobium</taxon>
    </lineage>
</organism>
<protein>
    <submittedName>
        <fullName evidence="2">Uncharacterized protein</fullName>
    </submittedName>
</protein>
<dbReference type="EMBL" id="WQNF01000035">
    <property type="protein sequence ID" value="MVT69846.1"/>
    <property type="molecule type" value="Genomic_DNA"/>
</dbReference>
<feature type="region of interest" description="Disordered" evidence="1">
    <location>
        <begin position="1"/>
        <end position="24"/>
    </location>
</feature>
<sequence>MSAVVGTSSRQLNPPEGFIFPSGKNPGRYDSAAENLRLAAALEAGAEMTEADRQAAAEALRRASLVLIPTKPGQRSASTRIAQVEHQRLLRTMAATFYAGQSASAAADGIALRLARYRAGPDWKRDRTLDSITYRATLRGHCWAVLKAIDRPLSARRIRALLATS</sequence>
<comment type="caution">
    <text evidence="2">The sequence shown here is derived from an EMBL/GenBank/DDBJ whole genome shotgun (WGS) entry which is preliminary data.</text>
</comment>
<gene>
    <name evidence="2" type="ORF">GPL21_32695</name>
</gene>
<dbReference type="RefSeq" id="WP_157348016.1">
    <property type="nucleotide sequence ID" value="NZ_WQNF01000035.1"/>
</dbReference>
<evidence type="ECO:0000313" key="2">
    <source>
        <dbReference type="EMBL" id="MVT69846.1"/>
    </source>
</evidence>
<name>A0A844SV25_9BRAD</name>
<evidence type="ECO:0000313" key="3">
    <source>
        <dbReference type="Proteomes" id="UP000436468"/>
    </source>
</evidence>
<keyword evidence="3" id="KW-1185">Reference proteome</keyword>
<proteinExistence type="predicted"/>
<accession>A0A844SV25</accession>
<dbReference type="AlphaFoldDB" id="A0A844SV25"/>